<dbReference type="InterPro" id="IPR036388">
    <property type="entry name" value="WH-like_DNA-bd_sf"/>
</dbReference>
<evidence type="ECO:0000256" key="2">
    <source>
        <dbReference type="ARBA" id="ARBA00023125"/>
    </source>
</evidence>
<evidence type="ECO:0000256" key="1">
    <source>
        <dbReference type="ARBA" id="ARBA00023015"/>
    </source>
</evidence>
<dbReference type="Pfam" id="PF07729">
    <property type="entry name" value="FCD"/>
    <property type="match status" value="1"/>
</dbReference>
<dbReference type="PANTHER" id="PTHR43537">
    <property type="entry name" value="TRANSCRIPTIONAL REGULATOR, GNTR FAMILY"/>
    <property type="match status" value="1"/>
</dbReference>
<dbReference type="Proteomes" id="UP001239909">
    <property type="component" value="Unassembled WGS sequence"/>
</dbReference>
<dbReference type="PANTHER" id="PTHR43537:SF53">
    <property type="entry name" value="HTH-TYPE TRANSCRIPTIONAL REPRESSOR NANR"/>
    <property type="match status" value="1"/>
</dbReference>
<dbReference type="SMART" id="SM00895">
    <property type="entry name" value="FCD"/>
    <property type="match status" value="1"/>
</dbReference>
<evidence type="ECO:0000256" key="3">
    <source>
        <dbReference type="ARBA" id="ARBA00023163"/>
    </source>
</evidence>
<feature type="region of interest" description="Disordered" evidence="4">
    <location>
        <begin position="232"/>
        <end position="251"/>
    </location>
</feature>
<evidence type="ECO:0000313" key="7">
    <source>
        <dbReference type="Proteomes" id="UP001239909"/>
    </source>
</evidence>
<dbReference type="Gene3D" id="1.20.120.530">
    <property type="entry name" value="GntR ligand-binding domain-like"/>
    <property type="match status" value="1"/>
</dbReference>
<keyword evidence="3" id="KW-0804">Transcription</keyword>
<keyword evidence="1" id="KW-0805">Transcription regulation</keyword>
<proteinExistence type="predicted"/>
<dbReference type="SMART" id="SM00345">
    <property type="entry name" value="HTH_GNTR"/>
    <property type="match status" value="1"/>
</dbReference>
<comment type="caution">
    <text evidence="6">The sequence shown here is derived from an EMBL/GenBank/DDBJ whole genome shotgun (WGS) entry which is preliminary data.</text>
</comment>
<evidence type="ECO:0000256" key="4">
    <source>
        <dbReference type="SAM" id="MobiDB-lite"/>
    </source>
</evidence>
<dbReference type="EMBL" id="BSYI01000035">
    <property type="protein sequence ID" value="GMG84407.1"/>
    <property type="molecule type" value="Genomic_DNA"/>
</dbReference>
<gene>
    <name evidence="6" type="ORF">LNKW23_36230</name>
</gene>
<evidence type="ECO:0000313" key="6">
    <source>
        <dbReference type="EMBL" id="GMG84407.1"/>
    </source>
</evidence>
<dbReference type="SUPFAM" id="SSF48008">
    <property type="entry name" value="GntR ligand-binding domain-like"/>
    <property type="match status" value="1"/>
</dbReference>
<protein>
    <submittedName>
        <fullName evidence="6">GntR family transcriptional regulator</fullName>
    </submittedName>
</protein>
<dbReference type="InterPro" id="IPR036390">
    <property type="entry name" value="WH_DNA-bd_sf"/>
</dbReference>
<feature type="domain" description="HTH gntR-type" evidence="5">
    <location>
        <begin position="18"/>
        <end position="85"/>
    </location>
</feature>
<organism evidence="6 7">
    <name type="scientific">Paralimibaculum aggregatum</name>
    <dbReference type="NCBI Taxonomy" id="3036245"/>
    <lineage>
        <taxon>Bacteria</taxon>
        <taxon>Pseudomonadati</taxon>
        <taxon>Pseudomonadota</taxon>
        <taxon>Alphaproteobacteria</taxon>
        <taxon>Rhodobacterales</taxon>
        <taxon>Paracoccaceae</taxon>
        <taxon>Paralimibaculum</taxon>
    </lineage>
</organism>
<sequence length="251" mass="27541">MRLRVAAMLEAGMRDDALDRKDAFHAALRRDILTLRLAPGTALDEAALALQYGLSRPPLREVLRQMAGEGYLELRRNRGAAVAPMTHTTLRNFFLAAPMIYAAISRLAAQNASAAQVAGLKEIQRQFRAAVTGGEAEQRVTWNDRFHAAIGEIADNVYLLPSLRRLLIDHARIGMTFYRPRRAGPDSRLARAADQHDALIAAIEAGDEETAAAVTLDHWALSRDMIETFVTPEGLDAPLGDSPQRQAGEPQ</sequence>
<evidence type="ECO:0000259" key="5">
    <source>
        <dbReference type="PROSITE" id="PS50949"/>
    </source>
</evidence>
<dbReference type="InterPro" id="IPR008920">
    <property type="entry name" value="TF_FadR/GntR_C"/>
</dbReference>
<reference evidence="6 7" key="1">
    <citation type="submission" date="2023-04" db="EMBL/GenBank/DDBJ databases">
        <title>Marinoamorphus aggregata gen. nov., sp. Nov., isolate from tissue of brittle star Ophioplocus japonicus.</title>
        <authorList>
            <person name="Kawano K."/>
            <person name="Sawayama S."/>
            <person name="Nakagawa S."/>
        </authorList>
    </citation>
    <scope>NUCLEOTIDE SEQUENCE [LARGE SCALE GENOMIC DNA]</scope>
    <source>
        <strain evidence="6 7">NKW23</strain>
    </source>
</reference>
<dbReference type="InterPro" id="IPR000524">
    <property type="entry name" value="Tscrpt_reg_HTH_GntR"/>
</dbReference>
<dbReference type="SUPFAM" id="SSF46785">
    <property type="entry name" value="Winged helix' DNA-binding domain"/>
    <property type="match status" value="1"/>
</dbReference>
<dbReference type="Pfam" id="PF00392">
    <property type="entry name" value="GntR"/>
    <property type="match status" value="1"/>
</dbReference>
<accession>A0ABQ6LMI6</accession>
<keyword evidence="7" id="KW-1185">Reference proteome</keyword>
<keyword evidence="2" id="KW-0238">DNA-binding</keyword>
<dbReference type="InterPro" id="IPR011711">
    <property type="entry name" value="GntR_C"/>
</dbReference>
<name>A0ABQ6LMI6_9RHOB</name>
<dbReference type="PROSITE" id="PS50949">
    <property type="entry name" value="HTH_GNTR"/>
    <property type="match status" value="1"/>
</dbReference>
<dbReference type="Gene3D" id="1.10.10.10">
    <property type="entry name" value="Winged helix-like DNA-binding domain superfamily/Winged helix DNA-binding domain"/>
    <property type="match status" value="1"/>
</dbReference>